<evidence type="ECO:0000256" key="2">
    <source>
        <dbReference type="ARBA" id="ARBA00008834"/>
    </source>
</evidence>
<evidence type="ECO:0000256" key="9">
    <source>
        <dbReference type="ARBA" id="ARBA00023316"/>
    </source>
</evidence>
<dbReference type="GO" id="GO:0004650">
    <property type="term" value="F:polygalacturonase activity"/>
    <property type="evidence" value="ECO:0007669"/>
    <property type="project" value="UniProtKB-EC"/>
</dbReference>
<evidence type="ECO:0000256" key="3">
    <source>
        <dbReference type="ARBA" id="ARBA00012736"/>
    </source>
</evidence>
<dbReference type="Gene3D" id="2.160.20.10">
    <property type="entry name" value="Single-stranded right-handed beta-helix, Pectin lyase-like"/>
    <property type="match status" value="1"/>
</dbReference>
<dbReference type="InterPro" id="IPR012334">
    <property type="entry name" value="Pectin_lyas_fold"/>
</dbReference>
<dbReference type="PANTHER" id="PTHR31375">
    <property type="match status" value="1"/>
</dbReference>
<keyword evidence="4" id="KW-0134">Cell wall</keyword>
<dbReference type="GO" id="GO:0009901">
    <property type="term" value="P:anther dehiscence"/>
    <property type="evidence" value="ECO:0000318"/>
    <property type="project" value="GO_Central"/>
</dbReference>
<dbReference type="OrthoDB" id="187139at2759"/>
<comment type="subcellular location">
    <subcellularLocation>
        <location evidence="1">Secreted</location>
        <location evidence="1">Cell wall</location>
    </subcellularLocation>
</comment>
<organism evidence="12 13">
    <name type="scientific">Juglans regia</name>
    <name type="common">English walnut</name>
    <dbReference type="NCBI Taxonomy" id="51240"/>
    <lineage>
        <taxon>Eukaryota</taxon>
        <taxon>Viridiplantae</taxon>
        <taxon>Streptophyta</taxon>
        <taxon>Embryophyta</taxon>
        <taxon>Tracheophyta</taxon>
        <taxon>Spermatophyta</taxon>
        <taxon>Magnoliopsida</taxon>
        <taxon>eudicotyledons</taxon>
        <taxon>Gunneridae</taxon>
        <taxon>Pentapetalae</taxon>
        <taxon>rosids</taxon>
        <taxon>fabids</taxon>
        <taxon>Fagales</taxon>
        <taxon>Juglandaceae</taxon>
        <taxon>Juglans</taxon>
    </lineage>
</organism>
<dbReference type="GO" id="GO:0045490">
    <property type="term" value="P:pectin catabolic process"/>
    <property type="evidence" value="ECO:0000318"/>
    <property type="project" value="GO_Central"/>
</dbReference>
<dbReference type="InterPro" id="IPR006626">
    <property type="entry name" value="PbH1"/>
</dbReference>
<evidence type="ECO:0000313" key="13">
    <source>
        <dbReference type="RefSeq" id="XP_018856577.1"/>
    </source>
</evidence>
<dbReference type="KEGG" id="jre:109018843"/>
<evidence type="ECO:0000256" key="10">
    <source>
        <dbReference type="ARBA" id="ARBA00034074"/>
    </source>
</evidence>
<gene>
    <name evidence="13" type="primary">LOC109018843</name>
</gene>
<sequence length="469" mass="51082">MSPQIIFLVLFIILGAPFSSCFSSYQEGPLTIDHLDDTHGSDDHRRAYTTSISNNIDHHHQDQDHDKHEPGFVDLIVMSAAKRFGMKRRLRQAQTPSTSPSWLVSVDHFGAKGDGRDDTEAFRKAWKAACSSANSVLVVPKNGNYHLKPITFSGPCKSDMTLKVYGTIKASSHRSDYARDTRHWLVFENIQNFVVEGGGSINGNGRKWWTNSCKINKNLPCTHAPTAVTFLGCNNLRVSNLRIQNAQQMHVSFQNCVNVKALNLLVTAPGNSPNTDGIHVTETQNINIQNCVIRTGDDCISIVAGSKNVRATDITCGPGHGISIGSLGADGSSDYVSNVVVDRARLSGTTNGVRIKTWQGGSGYAKNILFQNIEMNNVSNPIIIDQNYCDQDSPCKEQDSAVQISTVIYRNIKGTSASEDAVKFHCSESIPCQGISLQNVDLVRAGDAAVKASCDNVGLANKGKVFPRC</sequence>
<dbReference type="Proteomes" id="UP000235220">
    <property type="component" value="Chromosome 14"/>
</dbReference>
<evidence type="ECO:0000256" key="7">
    <source>
        <dbReference type="ARBA" id="ARBA00022801"/>
    </source>
</evidence>
<dbReference type="Gramene" id="Jr14_00780_p1">
    <property type="protein sequence ID" value="cds.Jr14_00780_p1"/>
    <property type="gene ID" value="Jr14_00780"/>
</dbReference>
<evidence type="ECO:0000256" key="8">
    <source>
        <dbReference type="ARBA" id="ARBA00023295"/>
    </source>
</evidence>
<dbReference type="EC" id="3.2.1.15" evidence="3"/>
<keyword evidence="8 11" id="KW-0326">Glycosidase</keyword>
<comment type="catalytic activity">
    <reaction evidence="10">
        <text>(1,4-alpha-D-galacturonosyl)n+m + H2O = (1,4-alpha-D-galacturonosyl)n + (1,4-alpha-D-galacturonosyl)m.</text>
        <dbReference type="EC" id="3.2.1.15"/>
    </reaction>
</comment>
<dbReference type="AlphaFoldDB" id="A0A2I4HKG8"/>
<proteinExistence type="inferred from homology"/>
<dbReference type="SUPFAM" id="SSF51126">
    <property type="entry name" value="Pectin lyase-like"/>
    <property type="match status" value="1"/>
</dbReference>
<keyword evidence="12" id="KW-1185">Reference proteome</keyword>
<dbReference type="PROSITE" id="PS00502">
    <property type="entry name" value="POLYGALACTURONASE"/>
    <property type="match status" value="1"/>
</dbReference>
<reference evidence="13" key="1">
    <citation type="submission" date="2025-08" db="UniProtKB">
        <authorList>
            <consortium name="RefSeq"/>
        </authorList>
    </citation>
    <scope>IDENTIFICATION</scope>
    <source>
        <tissue evidence="13">Leaves</tissue>
    </source>
</reference>
<dbReference type="Pfam" id="PF00295">
    <property type="entry name" value="Glyco_hydro_28"/>
    <property type="match status" value="1"/>
</dbReference>
<comment type="similarity">
    <text evidence="2 11">Belongs to the glycosyl hydrolase 28 family.</text>
</comment>
<accession>A0A2I4HKG8</accession>
<dbReference type="FunFam" id="2.160.20.10:FF:000028">
    <property type="entry name" value="Polygalacturonase QRT2"/>
    <property type="match status" value="1"/>
</dbReference>
<dbReference type="InterPro" id="IPR011050">
    <property type="entry name" value="Pectin_lyase_fold/virulence"/>
</dbReference>
<name>A0A2I4HKG8_JUGRE</name>
<dbReference type="GO" id="GO:0009830">
    <property type="term" value="P:cell wall modification involved in abscission"/>
    <property type="evidence" value="ECO:0007669"/>
    <property type="project" value="UniProtKB-ARBA"/>
</dbReference>
<dbReference type="InterPro" id="IPR000743">
    <property type="entry name" value="Glyco_hydro_28"/>
</dbReference>
<evidence type="ECO:0000313" key="12">
    <source>
        <dbReference type="Proteomes" id="UP000235220"/>
    </source>
</evidence>
<keyword evidence="7 11" id="KW-0378">Hydrolase</keyword>
<dbReference type="GO" id="GO:0010047">
    <property type="term" value="P:fruit dehiscence"/>
    <property type="evidence" value="ECO:0000318"/>
    <property type="project" value="GO_Central"/>
</dbReference>
<keyword evidence="6" id="KW-0732">Signal</keyword>
<evidence type="ECO:0000256" key="4">
    <source>
        <dbReference type="ARBA" id="ARBA00022512"/>
    </source>
</evidence>
<dbReference type="RefSeq" id="XP_018856577.1">
    <property type="nucleotide sequence ID" value="XM_019001032.2"/>
</dbReference>
<dbReference type="SMART" id="SM00710">
    <property type="entry name" value="PbH1"/>
    <property type="match status" value="5"/>
</dbReference>
<evidence type="ECO:0000256" key="1">
    <source>
        <dbReference type="ARBA" id="ARBA00004191"/>
    </source>
</evidence>
<dbReference type="FunCoup" id="A0A2I4HKG8">
    <property type="interactions" value="99"/>
</dbReference>
<keyword evidence="9" id="KW-0961">Cell wall biogenesis/degradation</keyword>
<evidence type="ECO:0000256" key="11">
    <source>
        <dbReference type="RuleBase" id="RU361169"/>
    </source>
</evidence>
<dbReference type="GeneID" id="109018843"/>
<protein>
    <recommendedName>
        <fullName evidence="3">endo-polygalacturonase</fullName>
        <ecNumber evidence="3">3.2.1.15</ecNumber>
    </recommendedName>
</protein>
<evidence type="ECO:0000256" key="6">
    <source>
        <dbReference type="ARBA" id="ARBA00022729"/>
    </source>
</evidence>
<evidence type="ECO:0000256" key="5">
    <source>
        <dbReference type="ARBA" id="ARBA00022525"/>
    </source>
</evidence>
<keyword evidence="5" id="KW-0964">Secreted</keyword>
<dbReference type="STRING" id="51240.A0A2I4HKG8"/>